<dbReference type="InterPro" id="IPR016167">
    <property type="entry name" value="FAD-bd_PCMH_sub1"/>
</dbReference>
<comment type="cofactor">
    <cofactor evidence="1">
        <name>FAD</name>
        <dbReference type="ChEBI" id="CHEBI:57692"/>
    </cofactor>
</comment>
<dbReference type="GO" id="GO:0071949">
    <property type="term" value="F:FAD binding"/>
    <property type="evidence" value="ECO:0007669"/>
    <property type="project" value="InterPro"/>
</dbReference>
<dbReference type="Proteomes" id="UP001085076">
    <property type="component" value="Miscellaneous, Linkage group lg03"/>
</dbReference>
<dbReference type="OrthoDB" id="415825at2759"/>
<proteinExistence type="inferred from homology"/>
<reference evidence="5" key="2">
    <citation type="journal article" date="2022" name="Hortic Res">
        <title>The genome of Dioscorea zingiberensis sheds light on the biosynthesis, origin and evolution of the medicinally important diosgenin saponins.</title>
        <authorList>
            <person name="Li Y."/>
            <person name="Tan C."/>
            <person name="Li Z."/>
            <person name="Guo J."/>
            <person name="Li S."/>
            <person name="Chen X."/>
            <person name="Wang C."/>
            <person name="Dai X."/>
            <person name="Yang H."/>
            <person name="Song W."/>
            <person name="Hou L."/>
            <person name="Xu J."/>
            <person name="Tong Z."/>
            <person name="Xu A."/>
            <person name="Yuan X."/>
            <person name="Wang W."/>
            <person name="Yang Q."/>
            <person name="Chen L."/>
            <person name="Sun Z."/>
            <person name="Wang K."/>
            <person name="Pan B."/>
            <person name="Chen J."/>
            <person name="Bao Y."/>
            <person name="Liu F."/>
            <person name="Qi X."/>
            <person name="Gang D.R."/>
            <person name="Wen J."/>
            <person name="Li J."/>
        </authorList>
    </citation>
    <scope>NUCLEOTIDE SEQUENCE</scope>
    <source>
        <strain evidence="5">Dzin_1.0</strain>
    </source>
</reference>
<comment type="caution">
    <text evidence="5">The sequence shown here is derived from an EMBL/GenBank/DDBJ whole genome shotgun (WGS) entry which is preliminary data.</text>
</comment>
<keyword evidence="6" id="KW-1185">Reference proteome</keyword>
<name>A0A9D5HIA0_9LILI</name>
<dbReference type="InterPro" id="IPR050432">
    <property type="entry name" value="FAD-linked_Oxidoreductases_BP"/>
</dbReference>
<keyword evidence="3" id="KW-0560">Oxidoreductase</keyword>
<dbReference type="PANTHER" id="PTHR13878:SF127">
    <property type="entry name" value="CYTOKININ DEHYDROGENASE 3"/>
    <property type="match status" value="1"/>
</dbReference>
<dbReference type="SUPFAM" id="SSF56176">
    <property type="entry name" value="FAD-binding/transporter-associated domain-like"/>
    <property type="match status" value="1"/>
</dbReference>
<dbReference type="AlphaFoldDB" id="A0A9D5HIA0"/>
<evidence type="ECO:0000313" key="6">
    <source>
        <dbReference type="Proteomes" id="UP001085076"/>
    </source>
</evidence>
<comment type="similarity">
    <text evidence="2">Belongs to the oxygen-dependent FAD-linked oxidoreductase family.</text>
</comment>
<feature type="domain" description="FAD-binding PCMH-type" evidence="4">
    <location>
        <begin position="41"/>
        <end position="204"/>
    </location>
</feature>
<evidence type="ECO:0000259" key="4">
    <source>
        <dbReference type="PROSITE" id="PS51387"/>
    </source>
</evidence>
<dbReference type="Pfam" id="PF01565">
    <property type="entry name" value="FAD_binding_4"/>
    <property type="match status" value="1"/>
</dbReference>
<evidence type="ECO:0000313" key="5">
    <source>
        <dbReference type="EMBL" id="KAJ0977566.1"/>
    </source>
</evidence>
<evidence type="ECO:0000256" key="2">
    <source>
        <dbReference type="ARBA" id="ARBA00005466"/>
    </source>
</evidence>
<accession>A0A9D5HIA0</accession>
<evidence type="ECO:0000256" key="3">
    <source>
        <dbReference type="ARBA" id="ARBA00023002"/>
    </source>
</evidence>
<gene>
    <name evidence="5" type="ORF">J5N97_013040</name>
</gene>
<dbReference type="PROSITE" id="PS51387">
    <property type="entry name" value="FAD_PCMH"/>
    <property type="match status" value="1"/>
</dbReference>
<dbReference type="InterPro" id="IPR016166">
    <property type="entry name" value="FAD-bd_PCMH"/>
</dbReference>
<dbReference type="EMBL" id="JAGGNH010000003">
    <property type="protein sequence ID" value="KAJ0977566.1"/>
    <property type="molecule type" value="Genomic_DNA"/>
</dbReference>
<dbReference type="InterPro" id="IPR036318">
    <property type="entry name" value="FAD-bd_PCMH-like_sf"/>
</dbReference>
<sequence>MTSFFNTTTSDSSQDDIMTTKLLTDASDTLPASQDFGKLTEASPAAAVFRPSSVDDIVSLVRLSYLSSEPFKIAARGHGHSLRGQATAPNGVVVDMRALGGREDDVSRILVFPGEMHVDVGGEQLWIDVLLETLKHGIAPRSWTDYLYLTVCGTLSVVNLNSRVGGDGELGPVISGGLTGTAEASGDAGAAHLLLKKLLGSGVD</sequence>
<dbReference type="InterPro" id="IPR006094">
    <property type="entry name" value="Oxid_FAD_bind_N"/>
</dbReference>
<organism evidence="5 6">
    <name type="scientific">Dioscorea zingiberensis</name>
    <dbReference type="NCBI Taxonomy" id="325984"/>
    <lineage>
        <taxon>Eukaryota</taxon>
        <taxon>Viridiplantae</taxon>
        <taxon>Streptophyta</taxon>
        <taxon>Embryophyta</taxon>
        <taxon>Tracheophyta</taxon>
        <taxon>Spermatophyta</taxon>
        <taxon>Magnoliopsida</taxon>
        <taxon>Liliopsida</taxon>
        <taxon>Dioscoreales</taxon>
        <taxon>Dioscoreaceae</taxon>
        <taxon>Dioscorea</taxon>
    </lineage>
</organism>
<dbReference type="PANTHER" id="PTHR13878">
    <property type="entry name" value="GULONOLACTONE OXIDASE"/>
    <property type="match status" value="1"/>
</dbReference>
<reference evidence="5" key="1">
    <citation type="submission" date="2021-03" db="EMBL/GenBank/DDBJ databases">
        <authorList>
            <person name="Li Z."/>
            <person name="Yang C."/>
        </authorList>
    </citation>
    <scope>NUCLEOTIDE SEQUENCE</scope>
    <source>
        <strain evidence="5">Dzin_1.0</strain>
        <tissue evidence="5">Leaf</tissue>
    </source>
</reference>
<dbReference type="Gene3D" id="3.30.43.10">
    <property type="entry name" value="Uridine Diphospho-n-acetylenolpyruvylglucosamine Reductase, domain 2"/>
    <property type="match status" value="1"/>
</dbReference>
<evidence type="ECO:0000256" key="1">
    <source>
        <dbReference type="ARBA" id="ARBA00001974"/>
    </source>
</evidence>
<dbReference type="GO" id="GO:0016491">
    <property type="term" value="F:oxidoreductase activity"/>
    <property type="evidence" value="ECO:0007669"/>
    <property type="project" value="UniProtKB-KW"/>
</dbReference>
<protein>
    <recommendedName>
        <fullName evidence="4">FAD-binding PCMH-type domain-containing protein</fullName>
    </recommendedName>
</protein>